<keyword evidence="4" id="KW-1185">Reference proteome</keyword>
<feature type="compositionally biased region" description="Low complexity" evidence="1">
    <location>
        <begin position="40"/>
        <end position="53"/>
    </location>
</feature>
<dbReference type="OrthoDB" id="3998262at2759"/>
<feature type="region of interest" description="Disordered" evidence="1">
    <location>
        <begin position="153"/>
        <end position="412"/>
    </location>
</feature>
<evidence type="ECO:0000256" key="1">
    <source>
        <dbReference type="SAM" id="MobiDB-lite"/>
    </source>
</evidence>
<reference evidence="3" key="1">
    <citation type="submission" date="2021-03" db="EMBL/GenBank/DDBJ databases">
        <authorList>
            <person name="Palmer J.M."/>
        </authorList>
    </citation>
    <scope>NUCLEOTIDE SEQUENCE</scope>
    <source>
        <strain evidence="3">ARV_011</strain>
    </source>
</reference>
<evidence type="ECO:0000313" key="4">
    <source>
        <dbReference type="Proteomes" id="UP000790833"/>
    </source>
</evidence>
<dbReference type="EMBL" id="JAHMUF010000005">
    <property type="protein sequence ID" value="KAG7194846.1"/>
    <property type="molecule type" value="Genomic_DNA"/>
</dbReference>
<dbReference type="Pfam" id="PF09816">
    <property type="entry name" value="EAF"/>
    <property type="match status" value="1"/>
</dbReference>
<feature type="compositionally biased region" description="Basic and acidic residues" evidence="1">
    <location>
        <begin position="294"/>
        <end position="317"/>
    </location>
</feature>
<feature type="compositionally biased region" description="Acidic residues" evidence="1">
    <location>
        <begin position="211"/>
        <end position="224"/>
    </location>
</feature>
<proteinExistence type="predicted"/>
<protein>
    <recommendedName>
        <fullName evidence="2">Transcription elongation factor Eaf N-terminal domain-containing protein</fullName>
    </recommendedName>
</protein>
<organism evidence="3 4">
    <name type="scientific">Scheffersomyces spartinae</name>
    <dbReference type="NCBI Taxonomy" id="45513"/>
    <lineage>
        <taxon>Eukaryota</taxon>
        <taxon>Fungi</taxon>
        <taxon>Dikarya</taxon>
        <taxon>Ascomycota</taxon>
        <taxon>Saccharomycotina</taxon>
        <taxon>Pichiomycetes</taxon>
        <taxon>Debaryomycetaceae</taxon>
        <taxon>Scheffersomyces</taxon>
    </lineage>
</organism>
<feature type="compositionally biased region" description="Acidic residues" evidence="1">
    <location>
        <begin position="266"/>
        <end position="293"/>
    </location>
</feature>
<gene>
    <name evidence="3" type="ORF">KQ657_003948</name>
</gene>
<name>A0A9P7VB60_9ASCO</name>
<evidence type="ECO:0000259" key="2">
    <source>
        <dbReference type="Pfam" id="PF09816"/>
    </source>
</evidence>
<evidence type="ECO:0000313" key="3">
    <source>
        <dbReference type="EMBL" id="KAG7194846.1"/>
    </source>
</evidence>
<dbReference type="Proteomes" id="UP000790833">
    <property type="component" value="Unassembled WGS sequence"/>
</dbReference>
<feature type="compositionally biased region" description="Acidic residues" evidence="1">
    <location>
        <begin position="400"/>
        <end position="412"/>
    </location>
</feature>
<sequence>MLEDGEYDIDLLALWVPSEATGPVNNSNNAGHGQGQRLWNNTGSGPSSTTTNTTTGSVAIRYGFIPEGMDSKGPLTMYFSEQEWLLQASSTDKKPIIFEGLEQHLSSLGGDENDSYYFVYDPKNTPNQIQLKPLSTAIRFNKSRNAQRLQKRIQKWHDDNEGNTTVGGDGNRQSTTLIKSPPKIQREQPRQHSSLKRPPVKKTDSNIISESDFEDLDEEEEGEDVSFPVFEIKDDDDTKEPPAKPKASRKPMANKQLFKTRKKDSLEDDFKDLEDQLAEVLEDEEIGDDEQEQEPEKDSDQEKATEKEPEKEAEHVIQDQFNSSNGLSHEFDSDSDEDGDSDNNNNSASNTMPVASSVLLINDGEDDEKPVTKTPSAFEGAFDSAKKPMSLRQLIGGGSNDEEDNLSMSEEE</sequence>
<feature type="region of interest" description="Disordered" evidence="1">
    <location>
        <begin position="24"/>
        <end position="53"/>
    </location>
</feature>
<dbReference type="AlphaFoldDB" id="A0A9P7VB60"/>
<accession>A0A9P7VB60</accession>
<comment type="caution">
    <text evidence="3">The sequence shown here is derived from an EMBL/GenBank/DDBJ whole genome shotgun (WGS) entry which is preliminary data.</text>
</comment>
<feature type="domain" description="Transcription elongation factor Eaf N-terminal" evidence="2">
    <location>
        <begin position="50"/>
        <end position="145"/>
    </location>
</feature>
<dbReference type="GeneID" id="66117322"/>
<dbReference type="InterPro" id="IPR019194">
    <property type="entry name" value="Tscrpt_elong_fac_Eaf_N"/>
</dbReference>
<dbReference type="RefSeq" id="XP_043050393.1">
    <property type="nucleotide sequence ID" value="XM_043194642.1"/>
</dbReference>